<keyword evidence="3 6" id="KW-0812">Transmembrane</keyword>
<dbReference type="InterPro" id="IPR051449">
    <property type="entry name" value="ABC-2_transporter_component"/>
</dbReference>
<evidence type="ECO:0000259" key="8">
    <source>
        <dbReference type="Pfam" id="PF23357"/>
    </source>
</evidence>
<protein>
    <recommendedName>
        <fullName evidence="10">ABC-type uncharacterized transport system domain-containing protein</fullName>
    </recommendedName>
</protein>
<name>A0A5B8REG8_9ZZZZ</name>
<feature type="domain" description="DUF7088" evidence="8">
    <location>
        <begin position="442"/>
        <end position="527"/>
    </location>
</feature>
<keyword evidence="5 6" id="KW-0472">Membrane</keyword>
<feature type="transmembrane region" description="Helical" evidence="6">
    <location>
        <begin position="136"/>
        <end position="154"/>
    </location>
</feature>
<feature type="domain" description="ABC-type uncharacterised transport system" evidence="7">
    <location>
        <begin position="585"/>
        <end position="849"/>
    </location>
</feature>
<feature type="transmembrane region" description="Helical" evidence="6">
    <location>
        <begin position="56"/>
        <end position="73"/>
    </location>
</feature>
<feature type="transmembrane region" description="Helical" evidence="6">
    <location>
        <begin position="216"/>
        <end position="239"/>
    </location>
</feature>
<evidence type="ECO:0000256" key="4">
    <source>
        <dbReference type="ARBA" id="ARBA00022989"/>
    </source>
</evidence>
<sequence length="942" mass="102830">MRGIRQVFRREAGLLFGASAAYLFIGAFLAVSLFAFFWVEAFFARGIADLRPLFEWMPLLLIALVAAVTMRAWSEERRAGTMEVLLGTPVASPALVAGKFLAAMLLVATALALTLPLAVTVAWLGPLDPGPVIGGYVATLALAAAYVAMGLFVSARTDNPMVALIATVLLTGGFYLVGNDWLTALFPAPTAAVMRLIGTGARFEAISRGVLDLRDLYYYLSLTVTFLALNVLGIERLRWAGAGGSRRRARAWYAVTALVAANCLIANAWLQPVTTARADLTAGHRYTLSAASRDQLAGLDGALMIRGYFSGRTHPLLAPLVPQLRDLLGEYARAGDGRVRVDTVDPQTNASLARRIREDYGIEPVSLKSANRYESSVVSAYFHVLVRYGGEHVVLDYRDLVAIKGGRGGDVRVTLRNPEYALTSAIRKVRRRARHNGNPFTGLDAPVTFHGYVSPAAGLPGPLAKLRGSLEDILADLRRRSDGRLRVSFDNPQAGDAALARRLRNEYGFRAMTTRANRDESFYFYMVLEQNGRTVTVDLPRDLDPDTLREAIESGIRRFDARQQRTIAVYRPPKGLRARLGTGGRTYRTLLQRLEQHATVARTDLRDGHVPTGTDLLLVLSPRGLDERQRFAIDQFLMTGGTVVVAGSRRPVLVSAEDGLSVQPGDTGLADWLGHNGVSIGDRFVLDPQSGSLTLPSRRNGEVSMQTMDYPLFVDVRGDGLADVPALGNLRQVTMAWSAPVQVATAKARGLSITPLVRSSPRAWTSSERALLPDYDAHPLLGFPQPQDRGRRTLGVMLQGRFTSAFDTPPGPGPDGDGAARATPLIDHSPDGTRLVVFGGSNFLTDSALDIMARSMETQYLQPVTMVQNLVEASLADPALIALRGRNRFSRLLRPMRDETRRMVEYGNYAAALAGLLLVLVAQRAAAWRRRRRLRRILTEEG</sequence>
<feature type="domain" description="DUF7088" evidence="8">
    <location>
        <begin position="284"/>
        <end position="386"/>
    </location>
</feature>
<dbReference type="InterPro" id="IPR019196">
    <property type="entry name" value="ABC_transp_unknown"/>
</dbReference>
<feature type="transmembrane region" description="Helical" evidence="6">
    <location>
        <begin position="906"/>
        <end position="927"/>
    </location>
</feature>
<evidence type="ECO:0000256" key="5">
    <source>
        <dbReference type="ARBA" id="ARBA00023136"/>
    </source>
</evidence>
<dbReference type="Pfam" id="PF12679">
    <property type="entry name" value="ABC2_membrane_2"/>
    <property type="match status" value="1"/>
</dbReference>
<evidence type="ECO:0000256" key="2">
    <source>
        <dbReference type="ARBA" id="ARBA00022475"/>
    </source>
</evidence>
<evidence type="ECO:0008006" key="10">
    <source>
        <dbReference type="Google" id="ProtNLM"/>
    </source>
</evidence>
<keyword evidence="4 6" id="KW-1133">Transmembrane helix</keyword>
<dbReference type="EMBL" id="MN079192">
    <property type="protein sequence ID" value="QEA07001.1"/>
    <property type="molecule type" value="Genomic_DNA"/>
</dbReference>
<evidence type="ECO:0000259" key="7">
    <source>
        <dbReference type="Pfam" id="PF09822"/>
    </source>
</evidence>
<evidence type="ECO:0000256" key="6">
    <source>
        <dbReference type="SAM" id="Phobius"/>
    </source>
</evidence>
<dbReference type="GO" id="GO:0140359">
    <property type="term" value="F:ABC-type transporter activity"/>
    <property type="evidence" value="ECO:0007669"/>
    <property type="project" value="InterPro"/>
</dbReference>
<feature type="transmembrane region" description="Helical" evidence="6">
    <location>
        <begin position="100"/>
        <end position="124"/>
    </location>
</feature>
<comment type="subcellular location">
    <subcellularLocation>
        <location evidence="1">Cell membrane</location>
        <topology evidence="1">Multi-pass membrane protein</topology>
    </subcellularLocation>
</comment>
<evidence type="ECO:0000256" key="3">
    <source>
        <dbReference type="ARBA" id="ARBA00022692"/>
    </source>
</evidence>
<accession>A0A5B8REG8</accession>
<feature type="transmembrane region" description="Helical" evidence="6">
    <location>
        <begin position="12"/>
        <end position="36"/>
    </location>
</feature>
<reference evidence="9" key="1">
    <citation type="submission" date="2019-06" db="EMBL/GenBank/DDBJ databases">
        <authorList>
            <person name="Murdoch R.W."/>
            <person name="Fathepure B."/>
        </authorList>
    </citation>
    <scope>NUCLEOTIDE SEQUENCE</scope>
</reference>
<dbReference type="AlphaFoldDB" id="A0A5B8REG8"/>
<evidence type="ECO:0000256" key="1">
    <source>
        <dbReference type="ARBA" id="ARBA00004651"/>
    </source>
</evidence>
<feature type="transmembrane region" description="Helical" evidence="6">
    <location>
        <begin position="251"/>
        <end position="270"/>
    </location>
</feature>
<dbReference type="GO" id="GO:0005886">
    <property type="term" value="C:plasma membrane"/>
    <property type="evidence" value="ECO:0007669"/>
    <property type="project" value="UniProtKB-SubCell"/>
</dbReference>
<dbReference type="Pfam" id="PF23357">
    <property type="entry name" value="DUF7088"/>
    <property type="match status" value="2"/>
</dbReference>
<dbReference type="PANTHER" id="PTHR30294:SF29">
    <property type="entry name" value="MULTIDRUG ABC TRANSPORTER PERMEASE YBHS-RELATED"/>
    <property type="match status" value="1"/>
</dbReference>
<evidence type="ECO:0000313" key="9">
    <source>
        <dbReference type="EMBL" id="QEA07001.1"/>
    </source>
</evidence>
<dbReference type="InterPro" id="IPR055396">
    <property type="entry name" value="DUF7088"/>
</dbReference>
<feature type="transmembrane region" description="Helical" evidence="6">
    <location>
        <begin position="161"/>
        <end position="178"/>
    </location>
</feature>
<keyword evidence="2" id="KW-1003">Cell membrane</keyword>
<gene>
    <name evidence="9" type="ORF">KBTEX_03345</name>
</gene>
<dbReference type="PANTHER" id="PTHR30294">
    <property type="entry name" value="MEMBRANE COMPONENT OF ABC TRANSPORTER YHHJ-RELATED"/>
    <property type="match status" value="1"/>
</dbReference>
<dbReference type="Pfam" id="PF09822">
    <property type="entry name" value="ABC_transp_aux"/>
    <property type="match status" value="1"/>
</dbReference>
<proteinExistence type="predicted"/>
<organism evidence="9">
    <name type="scientific">uncultured organism</name>
    <dbReference type="NCBI Taxonomy" id="155900"/>
    <lineage>
        <taxon>unclassified sequences</taxon>
        <taxon>environmental samples</taxon>
    </lineage>
</organism>